<evidence type="ECO:0000256" key="1">
    <source>
        <dbReference type="SAM" id="Phobius"/>
    </source>
</evidence>
<organism evidence="2 3">
    <name type="scientific">Methanosphaerula palustris (strain ATCC BAA-1556 / DSM 19958 / E1-9c)</name>
    <dbReference type="NCBI Taxonomy" id="521011"/>
    <lineage>
        <taxon>Archaea</taxon>
        <taxon>Methanobacteriati</taxon>
        <taxon>Methanobacteriota</taxon>
        <taxon>Stenosarchaea group</taxon>
        <taxon>Methanomicrobia</taxon>
        <taxon>Methanomicrobiales</taxon>
        <taxon>Methanoregulaceae</taxon>
        <taxon>Methanosphaerula</taxon>
    </lineage>
</organism>
<dbReference type="Gene3D" id="1.20.1280.290">
    <property type="match status" value="1"/>
</dbReference>
<name>B8GFX1_METPE</name>
<evidence type="ECO:0000313" key="2">
    <source>
        <dbReference type="EMBL" id="ACL18004.1"/>
    </source>
</evidence>
<keyword evidence="1" id="KW-0472">Membrane</keyword>
<keyword evidence="3" id="KW-1185">Reference proteome</keyword>
<dbReference type="STRING" id="521011.Mpal_2741"/>
<dbReference type="EMBL" id="CP001338">
    <property type="protein sequence ID" value="ACL18004.1"/>
    <property type="molecule type" value="Genomic_DNA"/>
</dbReference>
<protein>
    <submittedName>
        <fullName evidence="2">Uncharacterized protein</fullName>
    </submittedName>
</protein>
<sequence>MDSIMLLGYIAGFFSTLSFLLQVIKSIRCRSTRVLSW</sequence>
<proteinExistence type="predicted"/>
<dbReference type="AlphaFoldDB" id="B8GFX1"/>
<accession>B8GFX1</accession>
<keyword evidence="1" id="KW-0812">Transmembrane</keyword>
<dbReference type="Proteomes" id="UP000002457">
    <property type="component" value="Chromosome"/>
</dbReference>
<dbReference type="HOGENOM" id="CLU_3338490_0_0_2"/>
<keyword evidence="1" id="KW-1133">Transmembrane helix</keyword>
<reference evidence="2 3" key="1">
    <citation type="journal article" date="2015" name="Genome Announc.">
        <title>Complete Genome Sequence of Methanosphaerula palustris E1-9CT, a Hydrogenotrophic Methanogen Isolated from a Minerotrophic Fen Peatland.</title>
        <authorList>
            <person name="Cadillo-Quiroz H."/>
            <person name="Browne P."/>
            <person name="Kyrpides N."/>
            <person name="Woyke T."/>
            <person name="Goodwin L."/>
            <person name="Detter C."/>
            <person name="Yavitt J.B."/>
            <person name="Zinder S.H."/>
        </authorList>
    </citation>
    <scope>NUCLEOTIDE SEQUENCE [LARGE SCALE GENOMIC DNA]</scope>
    <source>
        <strain evidence="3">ATCC BAA-1556 / DSM 19958 / E1-9c</strain>
    </source>
</reference>
<feature type="transmembrane region" description="Helical" evidence="1">
    <location>
        <begin position="6"/>
        <end position="24"/>
    </location>
</feature>
<dbReference type="KEGG" id="mpl:Mpal_2741"/>
<evidence type="ECO:0000313" key="3">
    <source>
        <dbReference type="Proteomes" id="UP000002457"/>
    </source>
</evidence>
<gene>
    <name evidence="2" type="ordered locus">Mpal_2741</name>
</gene>